<sequence>MNILKPELLWIEQRCYRLNDLITDVSALQEHDLYESDAPNNEFEEDDLDDVDCKIDQVDDSRFSTSIHVSKHYMGHIIGKRGCTIARISRDTKTDIKTPRPGQNKDITIMGQNVSSVKAAVRRINLVVMASRVKQAYTHFVSIPMNSPDIVKNFESFKENVLQQCPGIEDSLFIKPGKLHITVGVMCLMDNEERLMATKLLTDARDKYIMPMLQDYLPFNIRIKGLSYMNDDPKAINVLYGCIEEDGAPFGLMQKMVDAVYRHFNKAGLMNEKFYRDNVKMHVTLLNSKYRSQQKEIEESETSSENTRARKEPFDGSEILSKFANYDFGVVEFNNIHLSQRSTVGSDGYYQPSFVISCVSTN</sequence>
<evidence type="ECO:0000313" key="4">
    <source>
        <dbReference type="Proteomes" id="UP000838756"/>
    </source>
</evidence>
<proteinExistence type="predicted"/>
<dbReference type="GO" id="GO:0005634">
    <property type="term" value="C:nucleus"/>
    <property type="evidence" value="ECO:0007669"/>
    <property type="project" value="TreeGrafter"/>
</dbReference>
<gene>
    <name evidence="3" type="primary">jg10430</name>
    <name evidence="3" type="ORF">PAEG_LOCUS12665</name>
</gene>
<dbReference type="OrthoDB" id="277832at2759"/>
<reference evidence="3" key="1">
    <citation type="submission" date="2022-03" db="EMBL/GenBank/DDBJ databases">
        <authorList>
            <person name="Lindestad O."/>
        </authorList>
    </citation>
    <scope>NUCLEOTIDE SEQUENCE</scope>
</reference>
<dbReference type="SMART" id="SM00322">
    <property type="entry name" value="KH"/>
    <property type="match status" value="1"/>
</dbReference>
<dbReference type="PROSITE" id="PS50084">
    <property type="entry name" value="KH_TYPE_1"/>
    <property type="match status" value="1"/>
</dbReference>
<dbReference type="InterPro" id="IPR004088">
    <property type="entry name" value="KH_dom_type_1"/>
</dbReference>
<keyword evidence="4" id="KW-1185">Reference proteome</keyword>
<dbReference type="Gene3D" id="3.90.1140.10">
    <property type="entry name" value="Cyclic phosphodiesterase"/>
    <property type="match status" value="1"/>
</dbReference>
<dbReference type="InterPro" id="IPR047538">
    <property type="entry name" value="KH-I_ASCC1"/>
</dbReference>
<dbReference type="CDD" id="cd22419">
    <property type="entry name" value="KH-I_ASCC1"/>
    <property type="match status" value="1"/>
</dbReference>
<dbReference type="Proteomes" id="UP000838756">
    <property type="component" value="Unassembled WGS sequence"/>
</dbReference>
<dbReference type="Pfam" id="PF10469">
    <property type="entry name" value="AKAP7_NLS"/>
    <property type="match status" value="1"/>
</dbReference>
<dbReference type="Pfam" id="PF00013">
    <property type="entry name" value="KH_1"/>
    <property type="match status" value="1"/>
</dbReference>
<dbReference type="PIRSF" id="PIRSF027019">
    <property type="entry name" value="Euk_LigT"/>
    <property type="match status" value="1"/>
</dbReference>
<organism evidence="3 4">
    <name type="scientific">Pararge aegeria aegeria</name>
    <dbReference type="NCBI Taxonomy" id="348720"/>
    <lineage>
        <taxon>Eukaryota</taxon>
        <taxon>Metazoa</taxon>
        <taxon>Ecdysozoa</taxon>
        <taxon>Arthropoda</taxon>
        <taxon>Hexapoda</taxon>
        <taxon>Insecta</taxon>
        <taxon>Pterygota</taxon>
        <taxon>Neoptera</taxon>
        <taxon>Endopterygota</taxon>
        <taxon>Lepidoptera</taxon>
        <taxon>Glossata</taxon>
        <taxon>Ditrysia</taxon>
        <taxon>Papilionoidea</taxon>
        <taxon>Nymphalidae</taxon>
        <taxon>Satyrinae</taxon>
        <taxon>Satyrini</taxon>
        <taxon>Parargina</taxon>
        <taxon>Pararge</taxon>
    </lineage>
</organism>
<dbReference type="GO" id="GO:0003723">
    <property type="term" value="F:RNA binding"/>
    <property type="evidence" value="ECO:0007669"/>
    <property type="project" value="UniProtKB-UniRule"/>
</dbReference>
<evidence type="ECO:0000259" key="2">
    <source>
        <dbReference type="SMART" id="SM00322"/>
    </source>
</evidence>
<dbReference type="GO" id="GO:0006307">
    <property type="term" value="P:DNA alkylation repair"/>
    <property type="evidence" value="ECO:0007669"/>
    <property type="project" value="InterPro"/>
</dbReference>
<dbReference type="SUPFAM" id="SSF54791">
    <property type="entry name" value="Eukaryotic type KH-domain (KH-domain type I)"/>
    <property type="match status" value="1"/>
</dbReference>
<dbReference type="AlphaFoldDB" id="A0A8S4RDR8"/>
<accession>A0A8S4RDR8</accession>
<dbReference type="PANTHER" id="PTHR13360">
    <property type="entry name" value="ACTIVATING SIGNAL COINTEGRATOR 1 COMPLEX SUBUNIT 1"/>
    <property type="match status" value="1"/>
</dbReference>
<dbReference type="Gene3D" id="3.30.1370.10">
    <property type="entry name" value="K Homology domain, type 1"/>
    <property type="match status" value="1"/>
</dbReference>
<dbReference type="EMBL" id="CAKXAJ010025105">
    <property type="protein sequence ID" value="CAH2234962.1"/>
    <property type="molecule type" value="Genomic_DNA"/>
</dbReference>
<name>A0A8S4RDR8_9NEOP</name>
<dbReference type="PANTHER" id="PTHR13360:SF1">
    <property type="entry name" value="ACTIVATING SIGNAL COINTEGRATOR 1 COMPLEX SUBUNIT 1"/>
    <property type="match status" value="1"/>
</dbReference>
<evidence type="ECO:0000313" key="3">
    <source>
        <dbReference type="EMBL" id="CAH2234962.1"/>
    </source>
</evidence>
<dbReference type="InterPro" id="IPR036612">
    <property type="entry name" value="KH_dom_type_1_sf"/>
</dbReference>
<dbReference type="InterPro" id="IPR019510">
    <property type="entry name" value="AKAP7-like_phosphoesterase"/>
</dbReference>
<protein>
    <submittedName>
        <fullName evidence="3">Jg10430 protein</fullName>
    </submittedName>
</protein>
<comment type="caution">
    <text evidence="3">The sequence shown here is derived from an EMBL/GenBank/DDBJ whole genome shotgun (WGS) entry which is preliminary data.</text>
</comment>
<keyword evidence="1" id="KW-0694">RNA-binding</keyword>
<dbReference type="InterPro" id="IPR004087">
    <property type="entry name" value="KH_dom"/>
</dbReference>
<dbReference type="InterPro" id="IPR009210">
    <property type="entry name" value="ASCC1"/>
</dbReference>
<feature type="domain" description="K Homology" evidence="2">
    <location>
        <begin position="61"/>
        <end position="129"/>
    </location>
</feature>
<evidence type="ECO:0000256" key="1">
    <source>
        <dbReference type="PROSITE-ProRule" id="PRU00117"/>
    </source>
</evidence>
<dbReference type="GO" id="GO:0006355">
    <property type="term" value="P:regulation of DNA-templated transcription"/>
    <property type="evidence" value="ECO:0007669"/>
    <property type="project" value="TreeGrafter"/>
</dbReference>